<dbReference type="PANTHER" id="PTHR36154:SF1">
    <property type="entry name" value="DNA-BINDING TRANSCRIPTIONAL ACTIVATOR ALPA"/>
    <property type="match status" value="1"/>
</dbReference>
<evidence type="ECO:0000313" key="2">
    <source>
        <dbReference type="Proteomes" id="UP001139104"/>
    </source>
</evidence>
<name>A0ABS9ZD23_9HYPH</name>
<dbReference type="Pfam" id="PF05930">
    <property type="entry name" value="Phage_AlpA"/>
    <property type="match status" value="1"/>
</dbReference>
<comment type="caution">
    <text evidence="1">The sequence shown here is derived from an EMBL/GenBank/DDBJ whole genome shotgun (WGS) entry which is preliminary data.</text>
</comment>
<dbReference type="SUPFAM" id="SSF46955">
    <property type="entry name" value="Putative DNA-binding domain"/>
    <property type="match status" value="1"/>
</dbReference>
<dbReference type="InterPro" id="IPR010260">
    <property type="entry name" value="AlpA"/>
</dbReference>
<proteinExistence type="predicted"/>
<dbReference type="Gene3D" id="1.10.238.160">
    <property type="match status" value="1"/>
</dbReference>
<organism evidence="1 2">
    <name type="scientific">Candidatus Rhodoblastus alkanivorans</name>
    <dbReference type="NCBI Taxonomy" id="2954117"/>
    <lineage>
        <taxon>Bacteria</taxon>
        <taxon>Pseudomonadati</taxon>
        <taxon>Pseudomonadota</taxon>
        <taxon>Alphaproteobacteria</taxon>
        <taxon>Hyphomicrobiales</taxon>
        <taxon>Rhodoblastaceae</taxon>
        <taxon>Rhodoblastus</taxon>
    </lineage>
</organism>
<dbReference type="InterPro" id="IPR052931">
    <property type="entry name" value="Prophage_regulatory_activator"/>
</dbReference>
<accession>A0ABS9ZD23</accession>
<dbReference type="InterPro" id="IPR009061">
    <property type="entry name" value="DNA-bd_dom_put_sf"/>
</dbReference>
<protein>
    <submittedName>
        <fullName evidence="1">AlpA family transcriptional regulator</fullName>
    </submittedName>
</protein>
<dbReference type="PANTHER" id="PTHR36154">
    <property type="entry name" value="DNA-BINDING TRANSCRIPTIONAL ACTIVATOR ALPA"/>
    <property type="match status" value="1"/>
</dbReference>
<reference evidence="1" key="1">
    <citation type="journal article" date="2022" name="ISME J.">
        <title>Identification of active gaseous-alkane degraders at natural gas seeps.</title>
        <authorList>
            <person name="Farhan Ul Haque M."/>
            <person name="Hernandez M."/>
            <person name="Crombie A.T."/>
            <person name="Murrell J.C."/>
        </authorList>
    </citation>
    <scope>NUCLEOTIDE SEQUENCE</scope>
    <source>
        <strain evidence="1">PC2</strain>
    </source>
</reference>
<dbReference type="EMBL" id="JAIVFP010000001">
    <property type="protein sequence ID" value="MCI4684781.1"/>
    <property type="molecule type" value="Genomic_DNA"/>
</dbReference>
<gene>
    <name evidence="1" type="ORF">K2U94_18760</name>
</gene>
<sequence length="69" mass="7872">MNTGKEDFKPSFIRLEQVKARTGLSRSTLYAYIREGRFPAPVAISERCIAWVEGEIDGWIAERIASRRA</sequence>
<dbReference type="RefSeq" id="WP_243068661.1">
    <property type="nucleotide sequence ID" value="NZ_JAIVFK010000036.1"/>
</dbReference>
<keyword evidence="2" id="KW-1185">Reference proteome</keyword>
<dbReference type="Proteomes" id="UP001139104">
    <property type="component" value="Unassembled WGS sequence"/>
</dbReference>
<evidence type="ECO:0000313" key="1">
    <source>
        <dbReference type="EMBL" id="MCI4684781.1"/>
    </source>
</evidence>